<dbReference type="RefSeq" id="WP_337971391.1">
    <property type="nucleotide sequence ID" value="NZ_CP065218.1"/>
</dbReference>
<evidence type="ECO:0000313" key="1">
    <source>
        <dbReference type="EMBL" id="QPL56144.1"/>
    </source>
</evidence>
<accession>A0AAJ4IFX2</accession>
<name>A0AAJ4IFX2_9VIBR</name>
<gene>
    <name evidence="1" type="ORF">I3X05_18775</name>
</gene>
<proteinExistence type="predicted"/>
<evidence type="ECO:0000313" key="2">
    <source>
        <dbReference type="Proteomes" id="UP000594435"/>
    </source>
</evidence>
<organism evidence="1 2">
    <name type="scientific">Vibrio navarrensis</name>
    <dbReference type="NCBI Taxonomy" id="29495"/>
    <lineage>
        <taxon>Bacteria</taxon>
        <taxon>Pseudomonadati</taxon>
        <taxon>Pseudomonadota</taxon>
        <taxon>Gammaproteobacteria</taxon>
        <taxon>Vibrionales</taxon>
        <taxon>Vibrionaceae</taxon>
        <taxon>Vibrio</taxon>
    </lineage>
</organism>
<protein>
    <submittedName>
        <fullName evidence="1">Uncharacterized protein</fullName>
    </submittedName>
</protein>
<reference evidence="1 2" key="1">
    <citation type="submission" date="2020-11" db="EMBL/GenBank/DDBJ databases">
        <title>Complete and Circularized Genome Assembly of a human isolate of Vibrio navarrensis biotype pommerensis with MiSeq and MinION Sequence Data.</title>
        <authorList>
            <person name="Schwartz K."/>
            <person name="Borowiak M."/>
            <person name="Deneke C."/>
            <person name="Balau V."/>
            <person name="Metelmann C."/>
            <person name="Strauch E."/>
        </authorList>
    </citation>
    <scope>NUCLEOTIDE SEQUENCE [LARGE SCALE GENOMIC DNA]</scope>
    <source>
        <strain evidence="1 2">20-VB00237</strain>
    </source>
</reference>
<dbReference type="Proteomes" id="UP000594435">
    <property type="component" value="Chromosome 2"/>
</dbReference>
<sequence length="198" mass="22954">MNKSTFKNITIIERENKSKLRLRKGKQRQDTIFEVDLNTKSNIFNHGVTSYARSLIKFNNMAQAEQLDQMVGTILHDIAANKTKIISEFKEHIFRVNIKTEKIQIKVIKSHKDKVKKAFRSAKFNWDDLAWEIKKSSANMKKASQLIQEIKDIATRAFRILCQLILAKYLRRHPSDLQNESPVETMSYSNSVLALSIS</sequence>
<dbReference type="EMBL" id="CP065218">
    <property type="protein sequence ID" value="QPL56144.1"/>
    <property type="molecule type" value="Genomic_DNA"/>
</dbReference>
<dbReference type="AlphaFoldDB" id="A0AAJ4IFX2"/>